<feature type="transmembrane region" description="Helical" evidence="7">
    <location>
        <begin position="263"/>
        <end position="280"/>
    </location>
</feature>
<feature type="transmembrane region" description="Helical" evidence="7">
    <location>
        <begin position="241"/>
        <end position="257"/>
    </location>
</feature>
<evidence type="ECO:0000259" key="8">
    <source>
        <dbReference type="Pfam" id="PF00892"/>
    </source>
</evidence>
<dbReference type="Proteomes" id="UP000195437">
    <property type="component" value="Chromosome"/>
</dbReference>
<keyword evidence="4 7" id="KW-0812">Transmembrane</keyword>
<dbReference type="EMBL" id="CP021434">
    <property type="protein sequence ID" value="ARU62146.1"/>
    <property type="molecule type" value="Genomic_DNA"/>
</dbReference>
<feature type="transmembrane region" description="Helical" evidence="7">
    <location>
        <begin position="90"/>
        <end position="108"/>
    </location>
</feature>
<dbReference type="GO" id="GO:0005886">
    <property type="term" value="C:plasma membrane"/>
    <property type="evidence" value="ECO:0007669"/>
    <property type="project" value="UniProtKB-SubCell"/>
</dbReference>
<keyword evidence="10" id="KW-1185">Reference proteome</keyword>
<comment type="similarity">
    <text evidence="2">Belongs to the EamA transporter family.</text>
</comment>
<feature type="transmembrane region" description="Helical" evidence="7">
    <location>
        <begin position="63"/>
        <end position="84"/>
    </location>
</feature>
<evidence type="ECO:0000256" key="1">
    <source>
        <dbReference type="ARBA" id="ARBA00004651"/>
    </source>
</evidence>
<sequence>MILISYLLMCLVFGTTYLFIKIGLEAGIPPFYLAALRFLIAGVLVLAYAWVKRMEFPKTWRDYAEVLWLGILMTAIPFTALFWAEQYITSGMAALLVATAPVFIGLFSRLDRMQWGGVALAVLGIVLVVLPDLANEETTWHSLFAKAALIAAESAFAYGAVRSKAYLEKASSPHLFNGLQMVFGALIMLVLSVATESPWQTVWSSQAVYSLLYLAIVASIFASGIYYWLLKITNPMFPTTWTYVAPVIAMLAGAVYLEEAFPMSALAGAVLVIGGVLLINRDKLFKNSSIVTQKS</sequence>
<evidence type="ECO:0000256" key="2">
    <source>
        <dbReference type="ARBA" id="ARBA00007362"/>
    </source>
</evidence>
<feature type="transmembrane region" description="Helical" evidence="7">
    <location>
        <begin position="7"/>
        <end position="24"/>
    </location>
</feature>
<feature type="transmembrane region" description="Helical" evidence="7">
    <location>
        <begin position="115"/>
        <end position="134"/>
    </location>
</feature>
<feature type="transmembrane region" description="Helical" evidence="7">
    <location>
        <begin position="30"/>
        <end position="51"/>
    </location>
</feature>
<evidence type="ECO:0000256" key="6">
    <source>
        <dbReference type="ARBA" id="ARBA00023136"/>
    </source>
</evidence>
<dbReference type="OrthoDB" id="9812547at2"/>
<protein>
    <recommendedName>
        <fullName evidence="8">EamA domain-containing protein</fullName>
    </recommendedName>
</protein>
<evidence type="ECO:0000256" key="3">
    <source>
        <dbReference type="ARBA" id="ARBA00022475"/>
    </source>
</evidence>
<gene>
    <name evidence="9" type="ORF">CBW65_14910</name>
</gene>
<evidence type="ECO:0000256" key="7">
    <source>
        <dbReference type="SAM" id="Phobius"/>
    </source>
</evidence>
<feature type="domain" description="EamA" evidence="8">
    <location>
        <begin position="149"/>
        <end position="280"/>
    </location>
</feature>
<dbReference type="SUPFAM" id="SSF103481">
    <property type="entry name" value="Multidrug resistance efflux transporter EmrE"/>
    <property type="match status" value="2"/>
</dbReference>
<dbReference type="Pfam" id="PF00892">
    <property type="entry name" value="EamA"/>
    <property type="match status" value="2"/>
</dbReference>
<keyword evidence="5 7" id="KW-1133">Transmembrane helix</keyword>
<accession>A0A1Y0IQM7</accession>
<dbReference type="InterPro" id="IPR000620">
    <property type="entry name" value="EamA_dom"/>
</dbReference>
<dbReference type="RefSeq" id="WP_087457508.1">
    <property type="nucleotide sequence ID" value="NZ_CP021434.1"/>
</dbReference>
<reference evidence="10" key="1">
    <citation type="submission" date="2017-05" db="EMBL/GenBank/DDBJ databases">
        <authorList>
            <person name="Sung H."/>
        </authorList>
    </citation>
    <scope>NUCLEOTIDE SEQUENCE [LARGE SCALE GENOMIC DNA]</scope>
    <source>
        <strain evidence="10">AR23208</strain>
    </source>
</reference>
<feature type="transmembrane region" description="Helical" evidence="7">
    <location>
        <begin position="207"/>
        <end position="229"/>
    </location>
</feature>
<name>A0A1Y0IQM7_9BACL</name>
<dbReference type="KEGG" id="tum:CBW65_14910"/>
<dbReference type="PANTHER" id="PTHR32322:SF18">
    <property type="entry name" value="S-ADENOSYLMETHIONINE_S-ADENOSYLHOMOCYSTEINE TRANSPORTER"/>
    <property type="match status" value="1"/>
</dbReference>
<feature type="transmembrane region" description="Helical" evidence="7">
    <location>
        <begin position="173"/>
        <end position="195"/>
    </location>
</feature>
<dbReference type="InterPro" id="IPR050638">
    <property type="entry name" value="AA-Vitamin_Transporters"/>
</dbReference>
<evidence type="ECO:0000256" key="5">
    <source>
        <dbReference type="ARBA" id="ARBA00022989"/>
    </source>
</evidence>
<organism evidence="9 10">
    <name type="scientific">Tumebacillus avium</name>
    <dbReference type="NCBI Taxonomy" id="1903704"/>
    <lineage>
        <taxon>Bacteria</taxon>
        <taxon>Bacillati</taxon>
        <taxon>Bacillota</taxon>
        <taxon>Bacilli</taxon>
        <taxon>Bacillales</taxon>
        <taxon>Alicyclobacillaceae</taxon>
        <taxon>Tumebacillus</taxon>
    </lineage>
</organism>
<proteinExistence type="inferred from homology"/>
<evidence type="ECO:0000256" key="4">
    <source>
        <dbReference type="ARBA" id="ARBA00022692"/>
    </source>
</evidence>
<keyword evidence="3" id="KW-1003">Cell membrane</keyword>
<comment type="subcellular location">
    <subcellularLocation>
        <location evidence="1">Cell membrane</location>
        <topology evidence="1">Multi-pass membrane protein</topology>
    </subcellularLocation>
</comment>
<feature type="transmembrane region" description="Helical" evidence="7">
    <location>
        <begin position="140"/>
        <end position="161"/>
    </location>
</feature>
<feature type="domain" description="EamA" evidence="8">
    <location>
        <begin position="4"/>
        <end position="129"/>
    </location>
</feature>
<dbReference type="PANTHER" id="PTHR32322">
    <property type="entry name" value="INNER MEMBRANE TRANSPORTER"/>
    <property type="match status" value="1"/>
</dbReference>
<dbReference type="AlphaFoldDB" id="A0A1Y0IQM7"/>
<evidence type="ECO:0000313" key="9">
    <source>
        <dbReference type="EMBL" id="ARU62146.1"/>
    </source>
</evidence>
<dbReference type="InterPro" id="IPR037185">
    <property type="entry name" value="EmrE-like"/>
</dbReference>
<evidence type="ECO:0000313" key="10">
    <source>
        <dbReference type="Proteomes" id="UP000195437"/>
    </source>
</evidence>
<keyword evidence="6 7" id="KW-0472">Membrane</keyword>